<gene>
    <name evidence="1" type="ORF">THTE_0517</name>
</gene>
<protein>
    <submittedName>
        <fullName evidence="1">Uncharacterized protein</fullName>
    </submittedName>
</protein>
<dbReference type="Gene3D" id="2.40.10.10">
    <property type="entry name" value="Trypsin-like serine proteases"/>
    <property type="match status" value="2"/>
</dbReference>
<accession>A0A286RB12</accession>
<dbReference type="Proteomes" id="UP000215086">
    <property type="component" value="Chromosome"/>
</dbReference>
<reference evidence="1 2" key="1">
    <citation type="journal article" name="Front. Microbiol.">
        <title>Sugar Metabolism of the First Thermophilic Planctomycete Thermogutta terrifontis: Comparative Genomic and Transcriptomic Approaches.</title>
        <authorList>
            <person name="Elcheninov A.G."/>
            <person name="Menzel P."/>
            <person name="Gudbergsdottir S.R."/>
            <person name="Slesarev A.I."/>
            <person name="Kadnikov V.V."/>
            <person name="Krogh A."/>
            <person name="Bonch-Osmolovskaya E.A."/>
            <person name="Peng X."/>
            <person name="Kublanov I.V."/>
        </authorList>
    </citation>
    <scope>NUCLEOTIDE SEQUENCE [LARGE SCALE GENOMIC DNA]</scope>
    <source>
        <strain evidence="1 2">R1</strain>
    </source>
</reference>
<organism evidence="1 2">
    <name type="scientific">Thermogutta terrifontis</name>
    <dbReference type="NCBI Taxonomy" id="1331910"/>
    <lineage>
        <taxon>Bacteria</taxon>
        <taxon>Pseudomonadati</taxon>
        <taxon>Planctomycetota</taxon>
        <taxon>Planctomycetia</taxon>
        <taxon>Pirellulales</taxon>
        <taxon>Thermoguttaceae</taxon>
        <taxon>Thermogutta</taxon>
    </lineage>
</organism>
<dbReference type="RefSeq" id="WP_095413820.1">
    <property type="nucleotide sequence ID" value="NZ_CP018477.1"/>
</dbReference>
<evidence type="ECO:0000313" key="1">
    <source>
        <dbReference type="EMBL" id="ASV73119.1"/>
    </source>
</evidence>
<keyword evidence="2" id="KW-1185">Reference proteome</keyword>
<evidence type="ECO:0000313" key="2">
    <source>
        <dbReference type="Proteomes" id="UP000215086"/>
    </source>
</evidence>
<dbReference type="Pfam" id="PF13365">
    <property type="entry name" value="Trypsin_2"/>
    <property type="match status" value="1"/>
</dbReference>
<dbReference type="InterPro" id="IPR043504">
    <property type="entry name" value="Peptidase_S1_PA_chymotrypsin"/>
</dbReference>
<dbReference type="InterPro" id="IPR009003">
    <property type="entry name" value="Peptidase_S1_PA"/>
</dbReference>
<dbReference type="AlphaFoldDB" id="A0A286RB12"/>
<dbReference type="EMBL" id="CP018477">
    <property type="protein sequence ID" value="ASV73119.1"/>
    <property type="molecule type" value="Genomic_DNA"/>
</dbReference>
<dbReference type="KEGG" id="ttf:THTE_0517"/>
<dbReference type="SUPFAM" id="SSF50494">
    <property type="entry name" value="Trypsin-like serine proteases"/>
    <property type="match status" value="1"/>
</dbReference>
<proteinExistence type="predicted"/>
<sequence>MRQHHCAAFVLWLIWQVVGLGVTTQLRAEQASETPGFLTQVTWATVKITNPGSTATGFLVELPSGPWVLVSAAHVFSSMKGDQCTVILHRRGDDGRIVKNPQTVPVRRENKDLWEKHPTADVAVIRVDFERDANLGVLPYECLATEQMLEKLPLEPGLIVRALGFPHANIFNGNPEEFGIARLGCIASYPLLPIKENPRFLVDMNTFEGDSGGPVFALASENKETGAVAGYVIGLVSGQHFVDEEFKLIYQSGKFRHRMGLAIIVPSVFIRETIDRLMASGGN</sequence>
<name>A0A286RB12_9BACT</name>
<dbReference type="OrthoDB" id="212300at2"/>